<keyword evidence="1" id="KW-0175">Coiled coil</keyword>
<feature type="non-terminal residue" evidence="2">
    <location>
        <position position="156"/>
    </location>
</feature>
<feature type="non-terminal residue" evidence="2">
    <location>
        <position position="1"/>
    </location>
</feature>
<gene>
    <name evidence="2" type="ORF">KXQ929_LOCUS48686</name>
</gene>
<evidence type="ECO:0000313" key="2">
    <source>
        <dbReference type="EMBL" id="CAF4358686.1"/>
    </source>
</evidence>
<protein>
    <submittedName>
        <fullName evidence="2">Uncharacterized protein</fullName>
    </submittedName>
</protein>
<dbReference type="Proteomes" id="UP000663868">
    <property type="component" value="Unassembled WGS sequence"/>
</dbReference>
<evidence type="ECO:0000313" key="3">
    <source>
        <dbReference type="Proteomes" id="UP000663868"/>
    </source>
</evidence>
<dbReference type="AlphaFoldDB" id="A0A820LL26"/>
<comment type="caution">
    <text evidence="2">The sequence shown here is derived from an EMBL/GenBank/DDBJ whole genome shotgun (WGS) entry which is preliminary data.</text>
</comment>
<feature type="coiled-coil region" evidence="1">
    <location>
        <begin position="62"/>
        <end position="117"/>
    </location>
</feature>
<accession>A0A820LL26</accession>
<proteinExistence type="predicted"/>
<reference evidence="2" key="1">
    <citation type="submission" date="2021-02" db="EMBL/GenBank/DDBJ databases">
        <authorList>
            <person name="Nowell W R."/>
        </authorList>
    </citation>
    <scope>NUCLEOTIDE SEQUENCE</scope>
</reference>
<organism evidence="2 3">
    <name type="scientific">Adineta steineri</name>
    <dbReference type="NCBI Taxonomy" id="433720"/>
    <lineage>
        <taxon>Eukaryota</taxon>
        <taxon>Metazoa</taxon>
        <taxon>Spiralia</taxon>
        <taxon>Gnathifera</taxon>
        <taxon>Rotifera</taxon>
        <taxon>Eurotatoria</taxon>
        <taxon>Bdelloidea</taxon>
        <taxon>Adinetida</taxon>
        <taxon>Adinetidae</taxon>
        <taxon>Adineta</taxon>
    </lineage>
</organism>
<dbReference type="EMBL" id="CAJOBB010019478">
    <property type="protein sequence ID" value="CAF4358686.1"/>
    <property type="molecule type" value="Genomic_DNA"/>
</dbReference>
<name>A0A820LL26_9BILA</name>
<sequence length="156" mass="18472">IETFKQNLSEQELLSSSLSNSQQDHQLSIERLTNEHQQIISDLKNEFSKQKSLSESEYFTIIHEKNEEIDNLHEQLLTQNSQIDSHQDTIEHLRKDLHDYEIKYSEQNAQLDQLLDQQKHISESMIRLKNVLNVDANDHDELLEQLLHKMEQSQLI</sequence>
<evidence type="ECO:0000256" key="1">
    <source>
        <dbReference type="SAM" id="Coils"/>
    </source>
</evidence>